<keyword evidence="2" id="KW-1185">Reference proteome</keyword>
<dbReference type="Pfam" id="PF05717">
    <property type="entry name" value="TnpB_IS66"/>
    <property type="match status" value="1"/>
</dbReference>
<dbReference type="Proteomes" id="UP000486602">
    <property type="component" value="Unassembled WGS sequence"/>
</dbReference>
<evidence type="ECO:0000313" key="2">
    <source>
        <dbReference type="Proteomes" id="UP000486602"/>
    </source>
</evidence>
<dbReference type="NCBIfam" id="NF033819">
    <property type="entry name" value="IS66_TnpB"/>
    <property type="match status" value="1"/>
</dbReference>
<protein>
    <submittedName>
        <fullName evidence="1">IS66 family insertion sequence element accessory protein TnpB</fullName>
    </submittedName>
</protein>
<organism evidence="1 2">
    <name type="scientific">Cryomorpha ignava</name>
    <dbReference type="NCBI Taxonomy" id="101383"/>
    <lineage>
        <taxon>Bacteria</taxon>
        <taxon>Pseudomonadati</taxon>
        <taxon>Bacteroidota</taxon>
        <taxon>Flavobacteriia</taxon>
        <taxon>Flavobacteriales</taxon>
        <taxon>Cryomorphaceae</taxon>
        <taxon>Cryomorpha</taxon>
    </lineage>
</organism>
<dbReference type="PANTHER" id="PTHR36455:SF1">
    <property type="entry name" value="BLR8292 PROTEIN"/>
    <property type="match status" value="1"/>
</dbReference>
<dbReference type="InterPro" id="IPR008878">
    <property type="entry name" value="Transposase_IS66_Orf2"/>
</dbReference>
<reference evidence="1 2" key="1">
    <citation type="submission" date="2020-02" db="EMBL/GenBank/DDBJ databases">
        <title>Out from the shadows clarifying the taxonomy of the family Cryomorphaceae and related taxa by utilizing the GTDB taxonomic framework.</title>
        <authorList>
            <person name="Bowman J.P."/>
        </authorList>
    </citation>
    <scope>NUCLEOTIDE SEQUENCE [LARGE SCALE GENOMIC DNA]</scope>
    <source>
        <strain evidence="1 2">QSSC 1-22</strain>
    </source>
</reference>
<accession>A0A7K3WZ15</accession>
<proteinExistence type="predicted"/>
<comment type="caution">
    <text evidence="1">The sequence shown here is derived from an EMBL/GenBank/DDBJ whole genome shotgun (WGS) entry which is preliminary data.</text>
</comment>
<dbReference type="PANTHER" id="PTHR36455">
    <property type="match status" value="1"/>
</dbReference>
<gene>
    <name evidence="1" type="primary">tnpB</name>
    <name evidence="1" type="ORF">G3O08_20750</name>
</gene>
<dbReference type="EMBL" id="JAAGVY010000135">
    <property type="protein sequence ID" value="NEN25925.1"/>
    <property type="molecule type" value="Genomic_DNA"/>
</dbReference>
<name>A0A7K3WZ15_9FLAO</name>
<dbReference type="AlphaFoldDB" id="A0A7K3WZ15"/>
<evidence type="ECO:0000313" key="1">
    <source>
        <dbReference type="EMBL" id="NEN25925.1"/>
    </source>
</evidence>
<sequence>MRKGFNGLHGLVLNAMDMDVRCGDLFVFVSKDRNKAKILYWDTDGLVLFYKRLEKGTFKRPTARLDAPNSELTKEELFMILRGIDFEKTKKRMRYLPH</sequence>